<dbReference type="Proteomes" id="UP001049176">
    <property type="component" value="Chromosome 8"/>
</dbReference>
<dbReference type="RefSeq" id="XP_043005369.1">
    <property type="nucleotide sequence ID" value="XM_043157999.1"/>
</dbReference>
<reference evidence="1" key="1">
    <citation type="journal article" date="2021" name="Genome Biol. Evol.">
        <title>The assembled and annotated genome of the fairy-ring fungus Marasmius oreades.</title>
        <authorList>
            <person name="Hiltunen M."/>
            <person name="Ament-Velasquez S.L."/>
            <person name="Johannesson H."/>
        </authorList>
    </citation>
    <scope>NUCLEOTIDE SEQUENCE</scope>
    <source>
        <strain evidence="1">03SP1</strain>
    </source>
</reference>
<gene>
    <name evidence="1" type="ORF">E1B28_012843</name>
</gene>
<sequence>MSLTLVVKIDDDQIRFMKRQGYDLFLAKLVQGQAKANVIWKSKSAYIDSNTFQWQPVFAIAGSEDVKPGAVVSALTKVKSIGYGQLIEINKDGAITDATNPVDPGKPFRITNRDSEADFAAAVYSVDPANPEAELSNPFFISKSLVEDLTLDILPLETVVLWFGAHQETSTVIADYSGDILTVVYGEGESAHTAKWTKAGWQLVH</sequence>
<dbReference type="EMBL" id="CM032188">
    <property type="protein sequence ID" value="KAG7088898.1"/>
    <property type="molecule type" value="Genomic_DNA"/>
</dbReference>
<evidence type="ECO:0000313" key="1">
    <source>
        <dbReference type="EMBL" id="KAG7088898.1"/>
    </source>
</evidence>
<comment type="caution">
    <text evidence="1">The sequence shown here is derived from an EMBL/GenBank/DDBJ whole genome shotgun (WGS) entry which is preliminary data.</text>
</comment>
<accession>A0A9P7RT37</accession>
<dbReference type="AlphaFoldDB" id="A0A9P7RT37"/>
<dbReference type="KEGG" id="more:E1B28_012843"/>
<dbReference type="GeneID" id="66081918"/>
<dbReference type="OrthoDB" id="2987506at2759"/>
<keyword evidence="2" id="KW-1185">Reference proteome</keyword>
<name>A0A9P7RT37_9AGAR</name>
<proteinExistence type="predicted"/>
<evidence type="ECO:0000313" key="2">
    <source>
        <dbReference type="Proteomes" id="UP001049176"/>
    </source>
</evidence>
<protein>
    <submittedName>
        <fullName evidence="1">Uncharacterized protein</fullName>
    </submittedName>
</protein>
<organism evidence="1 2">
    <name type="scientific">Marasmius oreades</name>
    <name type="common">fairy-ring Marasmius</name>
    <dbReference type="NCBI Taxonomy" id="181124"/>
    <lineage>
        <taxon>Eukaryota</taxon>
        <taxon>Fungi</taxon>
        <taxon>Dikarya</taxon>
        <taxon>Basidiomycota</taxon>
        <taxon>Agaricomycotina</taxon>
        <taxon>Agaricomycetes</taxon>
        <taxon>Agaricomycetidae</taxon>
        <taxon>Agaricales</taxon>
        <taxon>Marasmiineae</taxon>
        <taxon>Marasmiaceae</taxon>
        <taxon>Marasmius</taxon>
    </lineage>
</organism>